<proteinExistence type="predicted"/>
<evidence type="ECO:0000313" key="1">
    <source>
        <dbReference type="EMBL" id="OMO50094.1"/>
    </source>
</evidence>
<name>A0A1R3FW80_COCAP</name>
<sequence length="49" mass="5019">MGLGVAVEIDLKILSAAKPPVGKIFRLEDIGGVDGSSSATNEGPHQKQS</sequence>
<dbReference type="Gramene" id="OMO50094">
    <property type="protein sequence ID" value="OMO50094"/>
    <property type="gene ID" value="CCACVL1_30640"/>
</dbReference>
<dbReference type="Proteomes" id="UP000188268">
    <property type="component" value="Unassembled WGS sequence"/>
</dbReference>
<organism evidence="1 2">
    <name type="scientific">Corchorus capsularis</name>
    <name type="common">Jute</name>
    <dbReference type="NCBI Taxonomy" id="210143"/>
    <lineage>
        <taxon>Eukaryota</taxon>
        <taxon>Viridiplantae</taxon>
        <taxon>Streptophyta</taxon>
        <taxon>Embryophyta</taxon>
        <taxon>Tracheophyta</taxon>
        <taxon>Spermatophyta</taxon>
        <taxon>Magnoliopsida</taxon>
        <taxon>eudicotyledons</taxon>
        <taxon>Gunneridae</taxon>
        <taxon>Pentapetalae</taxon>
        <taxon>rosids</taxon>
        <taxon>malvids</taxon>
        <taxon>Malvales</taxon>
        <taxon>Malvaceae</taxon>
        <taxon>Grewioideae</taxon>
        <taxon>Apeibeae</taxon>
        <taxon>Corchorus</taxon>
    </lineage>
</organism>
<evidence type="ECO:0000313" key="2">
    <source>
        <dbReference type="Proteomes" id="UP000188268"/>
    </source>
</evidence>
<reference evidence="1 2" key="1">
    <citation type="submission" date="2013-09" db="EMBL/GenBank/DDBJ databases">
        <title>Corchorus capsularis genome sequencing.</title>
        <authorList>
            <person name="Alam M."/>
            <person name="Haque M.S."/>
            <person name="Islam M.S."/>
            <person name="Emdad E.M."/>
            <person name="Islam M.M."/>
            <person name="Ahmed B."/>
            <person name="Halim A."/>
            <person name="Hossen Q.M.M."/>
            <person name="Hossain M.Z."/>
            <person name="Ahmed R."/>
            <person name="Khan M.M."/>
            <person name="Islam R."/>
            <person name="Rashid M.M."/>
            <person name="Khan S.A."/>
            <person name="Rahman M.S."/>
            <person name="Alam M."/>
        </authorList>
    </citation>
    <scope>NUCLEOTIDE SEQUENCE [LARGE SCALE GENOMIC DNA]</scope>
    <source>
        <strain evidence="2">cv. CVL-1</strain>
        <tissue evidence="1">Whole seedling</tissue>
    </source>
</reference>
<dbReference type="EMBL" id="AWWV01016300">
    <property type="protein sequence ID" value="OMO50094.1"/>
    <property type="molecule type" value="Genomic_DNA"/>
</dbReference>
<comment type="caution">
    <text evidence="1">The sequence shown here is derived from an EMBL/GenBank/DDBJ whole genome shotgun (WGS) entry which is preliminary data.</text>
</comment>
<dbReference type="AlphaFoldDB" id="A0A1R3FW80"/>
<accession>A0A1R3FW80</accession>
<protein>
    <submittedName>
        <fullName evidence="1">Uncharacterized protein</fullName>
    </submittedName>
</protein>
<keyword evidence="2" id="KW-1185">Reference proteome</keyword>
<gene>
    <name evidence="1" type="ORF">CCACVL1_30640</name>
</gene>